<dbReference type="Proteomes" id="UP000321857">
    <property type="component" value="Chromosome"/>
</dbReference>
<dbReference type="PANTHER" id="PTHR46825:SF9">
    <property type="entry name" value="BETA-LACTAMASE-RELATED DOMAIN-CONTAINING PROTEIN"/>
    <property type="match status" value="1"/>
</dbReference>
<dbReference type="AlphaFoldDB" id="A0A516IPE0"/>
<gene>
    <name evidence="3" type="ORF">FMM02_01495</name>
</gene>
<feature type="signal peptide" evidence="1">
    <location>
        <begin position="1"/>
        <end position="22"/>
    </location>
</feature>
<dbReference type="SUPFAM" id="SSF56601">
    <property type="entry name" value="beta-lactamase/transpeptidase-like"/>
    <property type="match status" value="1"/>
</dbReference>
<reference evidence="3 4" key="1">
    <citation type="submission" date="2019-07" db="EMBL/GenBank/DDBJ databases">
        <title>Sphingomonas AE3 Genome sequencing and assembly.</title>
        <authorList>
            <person name="Kim H."/>
        </authorList>
    </citation>
    <scope>NUCLEOTIDE SEQUENCE [LARGE SCALE GENOMIC DNA]</scope>
    <source>
        <strain evidence="3 4">AE3</strain>
    </source>
</reference>
<dbReference type="RefSeq" id="WP_147493209.1">
    <property type="nucleotide sequence ID" value="NZ_CP041659.1"/>
</dbReference>
<keyword evidence="1" id="KW-0732">Signal</keyword>
<dbReference type="InterPro" id="IPR012338">
    <property type="entry name" value="Beta-lactam/transpept-like"/>
</dbReference>
<feature type="chain" id="PRO_5021956238" evidence="1">
    <location>
        <begin position="23"/>
        <end position="491"/>
    </location>
</feature>
<evidence type="ECO:0000313" key="4">
    <source>
        <dbReference type="Proteomes" id="UP000321857"/>
    </source>
</evidence>
<dbReference type="EMBL" id="CP041659">
    <property type="protein sequence ID" value="QDP18747.1"/>
    <property type="molecule type" value="Genomic_DNA"/>
</dbReference>
<keyword evidence="4" id="KW-1185">Reference proteome</keyword>
<sequence length="491" mass="52433">MRPILIAAMLVTAIPAGTPTAAQTTAIGATAAASDAQAAASRFVEAFNSPGSMRDFVASNFTQASLARETAELRAAPFDRLKQSAGGLRVLTATPQGDRMLELIAASAKGGKFTRIVLFTSAREPGKIGDIFLLSTRNPQRAAADAFPTTKVEENEIVTLARRRIDALAEEDRFSGTILIAHRDRILLREARGLADQSWQIPNRTTTRFHVASVGKMWTAVAVMRLAERGKLSLDDSVARWVPAYPHRAEAEKITLRMLLQHRGGIADWDGRRLGQLSSVEAAATMTEQPGEPDKGFSYSNAGYVLLAAAAEAASGMSFDQLIEAEVFKPAGMTRSGLWPVTAIVPDRATGYLRPSDDPLGFGPRFANDQFLGHGSDGSGGGYSTIDDMFAFNRALAGGRLVQSMTLKQMIDQSGEFPGAPRPARYGLGLNLTDCADVPTLGHGGGGQNSGVSAVTYASIDGEWTVIVLSNYDPPAAEELALDICELVHRR</sequence>
<dbReference type="OrthoDB" id="113033at2"/>
<proteinExistence type="predicted"/>
<dbReference type="PANTHER" id="PTHR46825">
    <property type="entry name" value="D-ALANYL-D-ALANINE-CARBOXYPEPTIDASE/ENDOPEPTIDASE AMPH"/>
    <property type="match status" value="1"/>
</dbReference>
<evidence type="ECO:0000259" key="2">
    <source>
        <dbReference type="Pfam" id="PF00144"/>
    </source>
</evidence>
<evidence type="ECO:0000313" key="3">
    <source>
        <dbReference type="EMBL" id="QDP18747.1"/>
    </source>
</evidence>
<dbReference type="InterPro" id="IPR001466">
    <property type="entry name" value="Beta-lactam-related"/>
</dbReference>
<accession>A0A516IPE0</accession>
<feature type="domain" description="Beta-lactamase-related" evidence="2">
    <location>
        <begin position="162"/>
        <end position="479"/>
    </location>
</feature>
<protein>
    <submittedName>
        <fullName evidence="3">Beta-lactamase family protein</fullName>
    </submittedName>
</protein>
<dbReference type="Gene3D" id="3.40.710.10">
    <property type="entry name" value="DD-peptidase/beta-lactamase superfamily"/>
    <property type="match status" value="1"/>
</dbReference>
<dbReference type="InterPro" id="IPR050491">
    <property type="entry name" value="AmpC-like"/>
</dbReference>
<evidence type="ECO:0000256" key="1">
    <source>
        <dbReference type="SAM" id="SignalP"/>
    </source>
</evidence>
<dbReference type="KEGG" id="sxa:FMM02_01495"/>
<dbReference type="Pfam" id="PF00144">
    <property type="entry name" value="Beta-lactamase"/>
    <property type="match status" value="1"/>
</dbReference>
<name>A0A516IPE0_9SPHN</name>
<organism evidence="3 4">
    <name type="scientific">Sphingomonas xanthus</name>
    <dbReference type="NCBI Taxonomy" id="2594473"/>
    <lineage>
        <taxon>Bacteria</taxon>
        <taxon>Pseudomonadati</taxon>
        <taxon>Pseudomonadota</taxon>
        <taxon>Alphaproteobacteria</taxon>
        <taxon>Sphingomonadales</taxon>
        <taxon>Sphingomonadaceae</taxon>
        <taxon>Sphingomonas</taxon>
    </lineage>
</organism>